<dbReference type="Pfam" id="PF14347">
    <property type="entry name" value="DUF4399"/>
    <property type="match status" value="1"/>
</dbReference>
<dbReference type="OrthoDB" id="531568at2"/>
<accession>A0A4R2PX50</accession>
<keyword evidence="1" id="KW-0732">Signal</keyword>
<protein>
    <submittedName>
        <fullName evidence="3">Uncharacterized protein DUF4399</fullName>
    </submittedName>
</protein>
<name>A0A4R2PX50_9RHOB</name>
<feature type="chain" id="PRO_5020190761" evidence="1">
    <location>
        <begin position="26"/>
        <end position="146"/>
    </location>
</feature>
<evidence type="ECO:0000256" key="1">
    <source>
        <dbReference type="SAM" id="SignalP"/>
    </source>
</evidence>
<gene>
    <name evidence="3" type="ORF">EV662_107190</name>
</gene>
<feature type="domain" description="DUF4399" evidence="2">
    <location>
        <begin position="54"/>
        <end position="146"/>
    </location>
</feature>
<evidence type="ECO:0000313" key="4">
    <source>
        <dbReference type="Proteomes" id="UP000294835"/>
    </source>
</evidence>
<evidence type="ECO:0000313" key="3">
    <source>
        <dbReference type="EMBL" id="TCP40579.1"/>
    </source>
</evidence>
<reference evidence="3 4" key="1">
    <citation type="submission" date="2019-03" db="EMBL/GenBank/DDBJ databases">
        <title>Genomic Encyclopedia of Type Strains, Phase IV (KMG-IV): sequencing the most valuable type-strain genomes for metagenomic binning, comparative biology and taxonomic classification.</title>
        <authorList>
            <person name="Goeker M."/>
        </authorList>
    </citation>
    <scope>NUCLEOTIDE SEQUENCE [LARGE SCALE GENOMIC DNA]</scope>
    <source>
        <strain evidence="3 4">DSM 18063</strain>
    </source>
</reference>
<dbReference type="RefSeq" id="WP_132462717.1">
    <property type="nucleotide sequence ID" value="NZ_SLXP01000007.1"/>
</dbReference>
<keyword evidence="4" id="KW-1185">Reference proteome</keyword>
<proteinExistence type="predicted"/>
<comment type="caution">
    <text evidence="3">The sequence shown here is derived from an EMBL/GenBank/DDBJ whole genome shotgun (WGS) entry which is preliminary data.</text>
</comment>
<evidence type="ECO:0000259" key="2">
    <source>
        <dbReference type="Pfam" id="PF14347"/>
    </source>
</evidence>
<organism evidence="3 4">
    <name type="scientific">Rhodovulum marinum</name>
    <dbReference type="NCBI Taxonomy" id="320662"/>
    <lineage>
        <taxon>Bacteria</taxon>
        <taxon>Pseudomonadati</taxon>
        <taxon>Pseudomonadota</taxon>
        <taxon>Alphaproteobacteria</taxon>
        <taxon>Rhodobacterales</taxon>
        <taxon>Paracoccaceae</taxon>
        <taxon>Rhodovulum</taxon>
    </lineage>
</organism>
<sequence length="146" mass="15352">MRIRQSLPYAASAALCAALALPAWAQDRTPAPEGARAYIISPEDGATVSGPVTVRFGLEGMGVAPAGTEAPHTGHHHLILDVPQEGYDFSVAVPADDNHIHFGGGQTEVVLDLPAGTHRMWLLLGDAMHLPHAPPVMSEPITVTVE</sequence>
<dbReference type="EMBL" id="SLXP01000007">
    <property type="protein sequence ID" value="TCP40579.1"/>
    <property type="molecule type" value="Genomic_DNA"/>
</dbReference>
<dbReference type="AlphaFoldDB" id="A0A4R2PX50"/>
<dbReference type="Proteomes" id="UP000294835">
    <property type="component" value="Unassembled WGS sequence"/>
</dbReference>
<feature type="signal peptide" evidence="1">
    <location>
        <begin position="1"/>
        <end position="25"/>
    </location>
</feature>
<dbReference type="InterPro" id="IPR025512">
    <property type="entry name" value="DUF4399"/>
</dbReference>